<keyword evidence="3" id="KW-1185">Reference proteome</keyword>
<organism evidence="2 3">
    <name type="scientific">Shewanella algae</name>
    <dbReference type="NCBI Taxonomy" id="38313"/>
    <lineage>
        <taxon>Bacteria</taxon>
        <taxon>Pseudomonadati</taxon>
        <taxon>Pseudomonadota</taxon>
        <taxon>Gammaproteobacteria</taxon>
        <taxon>Alteromonadales</taxon>
        <taxon>Shewanellaceae</taxon>
        <taxon>Shewanella</taxon>
    </lineage>
</organism>
<sequence length="87" mass="9560">MKFTHYDLKICQQGQVVEVSLSGNAANVLLLDSSNLQKYKNGRQYEYFGGHMTTSASQIPIPRTGNWHVVIDLGGYGGSVKSSVRVI</sequence>
<dbReference type="SUPFAM" id="SSF141099">
    <property type="entry name" value="Atu1913-like"/>
    <property type="match status" value="1"/>
</dbReference>
<dbReference type="Pfam" id="PF08980">
    <property type="entry name" value="DUF1883"/>
    <property type="match status" value="1"/>
</dbReference>
<dbReference type="Proteomes" id="UP000254069">
    <property type="component" value="Unassembled WGS sequence"/>
</dbReference>
<proteinExistence type="predicted"/>
<dbReference type="RefSeq" id="WP_181881404.1">
    <property type="nucleotide sequence ID" value="NZ_JADZHC010000059.1"/>
</dbReference>
<dbReference type="EMBL" id="UGYO01000002">
    <property type="protein sequence ID" value="SUJ00334.1"/>
    <property type="molecule type" value="Genomic_DNA"/>
</dbReference>
<accession>A0A380BH62</accession>
<dbReference type="Gene3D" id="4.10.1210.10">
    <property type="entry name" value="Atu1913-like"/>
    <property type="match status" value="1"/>
</dbReference>
<dbReference type="InterPro" id="IPR036488">
    <property type="entry name" value="DUF1883-like_sf"/>
</dbReference>
<dbReference type="InterPro" id="IPR015073">
    <property type="entry name" value="DUF1883"/>
</dbReference>
<feature type="domain" description="DUF1883" evidence="1">
    <location>
        <begin position="1"/>
        <end position="86"/>
    </location>
</feature>
<protein>
    <submittedName>
        <fullName evidence="2">Domain of uncharacterized function (DUF1883)</fullName>
    </submittedName>
</protein>
<evidence type="ECO:0000313" key="3">
    <source>
        <dbReference type="Proteomes" id="UP000254069"/>
    </source>
</evidence>
<evidence type="ECO:0000313" key="2">
    <source>
        <dbReference type="EMBL" id="SUJ00334.1"/>
    </source>
</evidence>
<gene>
    <name evidence="2" type="ORF">NCTC10738_03100</name>
</gene>
<reference evidence="2 3" key="1">
    <citation type="submission" date="2018-06" db="EMBL/GenBank/DDBJ databases">
        <authorList>
            <consortium name="Pathogen Informatics"/>
            <person name="Doyle S."/>
        </authorList>
    </citation>
    <scope>NUCLEOTIDE SEQUENCE [LARGE SCALE GENOMIC DNA]</scope>
    <source>
        <strain evidence="2 3">NCTC10738</strain>
    </source>
</reference>
<dbReference type="AlphaFoldDB" id="A0A380BH62"/>
<name>A0A380BH62_9GAMM</name>
<evidence type="ECO:0000259" key="1">
    <source>
        <dbReference type="Pfam" id="PF08980"/>
    </source>
</evidence>